<comment type="caution">
    <text evidence="1">The sequence shown here is derived from an EMBL/GenBank/DDBJ whole genome shotgun (WGS) entry which is preliminary data.</text>
</comment>
<dbReference type="AlphaFoldDB" id="A0A8J7M222"/>
<proteinExistence type="predicted"/>
<reference evidence="1" key="1">
    <citation type="submission" date="2020-12" db="EMBL/GenBank/DDBJ databases">
        <title>Geomonas sp. Red875, isolated from river sediment.</title>
        <authorList>
            <person name="Xu Z."/>
            <person name="Zhang Z."/>
            <person name="Masuda Y."/>
            <person name="Itoh H."/>
            <person name="Senoo K."/>
        </authorList>
    </citation>
    <scope>NUCLEOTIDE SEQUENCE</scope>
    <source>
        <strain evidence="1">Red875</strain>
    </source>
</reference>
<name>A0A8J7M222_9BACT</name>
<gene>
    <name evidence="1" type="ORF">JFN93_20295</name>
</gene>
<evidence type="ECO:0000313" key="2">
    <source>
        <dbReference type="Proteomes" id="UP000636888"/>
    </source>
</evidence>
<accession>A0A8J7M222</accession>
<dbReference type="Proteomes" id="UP000636888">
    <property type="component" value="Unassembled WGS sequence"/>
</dbReference>
<protein>
    <submittedName>
        <fullName evidence="1">Uncharacterized protein</fullName>
    </submittedName>
</protein>
<keyword evidence="2" id="KW-1185">Reference proteome</keyword>
<evidence type="ECO:0000313" key="1">
    <source>
        <dbReference type="EMBL" id="MBJ6727059.1"/>
    </source>
</evidence>
<sequence>MDEDVLLHSSDIELNGEVFQIKVFSKSPSRFYATTCLGNDDFIITDGPTVPDALKKHEELLPLAVGTREITQSYMGFTRRSKARRT</sequence>
<organism evidence="1 2">
    <name type="scientific">Geomesophilobacter sediminis</name>
    <dbReference type="NCBI Taxonomy" id="2798584"/>
    <lineage>
        <taxon>Bacteria</taxon>
        <taxon>Pseudomonadati</taxon>
        <taxon>Thermodesulfobacteriota</taxon>
        <taxon>Desulfuromonadia</taxon>
        <taxon>Geobacterales</taxon>
        <taxon>Geobacteraceae</taxon>
        <taxon>Geomesophilobacter</taxon>
    </lineage>
</organism>
<dbReference type="EMBL" id="JAEMHM010000019">
    <property type="protein sequence ID" value="MBJ6727059.1"/>
    <property type="molecule type" value="Genomic_DNA"/>
</dbReference>